<evidence type="ECO:0000256" key="1">
    <source>
        <dbReference type="SAM" id="SignalP"/>
    </source>
</evidence>
<dbReference type="Proteomes" id="UP000729402">
    <property type="component" value="Unassembled WGS sequence"/>
</dbReference>
<evidence type="ECO:0000313" key="2">
    <source>
        <dbReference type="EMBL" id="KAG8057974.1"/>
    </source>
</evidence>
<accession>A0A8J5S1D1</accession>
<evidence type="ECO:0000313" key="3">
    <source>
        <dbReference type="Proteomes" id="UP000729402"/>
    </source>
</evidence>
<keyword evidence="1" id="KW-0732">Signal</keyword>
<feature type="signal peptide" evidence="1">
    <location>
        <begin position="1"/>
        <end position="18"/>
    </location>
</feature>
<keyword evidence="3" id="KW-1185">Reference proteome</keyword>
<sequence length="89" mass="9671">MLVQLWPLLLLQHQSTWRATIDCWGDLGTPNLTPPNPDILLILSLVAQLSTSLHQVHSSGSRLLLVFMAAKMGTTVAALLSSSAEKHQS</sequence>
<name>A0A8J5S1D1_ZIZPA</name>
<protein>
    <recommendedName>
        <fullName evidence="4">Secreted protein</fullName>
    </recommendedName>
</protein>
<feature type="chain" id="PRO_5035322360" description="Secreted protein" evidence="1">
    <location>
        <begin position="19"/>
        <end position="89"/>
    </location>
</feature>
<organism evidence="2 3">
    <name type="scientific">Zizania palustris</name>
    <name type="common">Northern wild rice</name>
    <dbReference type="NCBI Taxonomy" id="103762"/>
    <lineage>
        <taxon>Eukaryota</taxon>
        <taxon>Viridiplantae</taxon>
        <taxon>Streptophyta</taxon>
        <taxon>Embryophyta</taxon>
        <taxon>Tracheophyta</taxon>
        <taxon>Spermatophyta</taxon>
        <taxon>Magnoliopsida</taxon>
        <taxon>Liliopsida</taxon>
        <taxon>Poales</taxon>
        <taxon>Poaceae</taxon>
        <taxon>BOP clade</taxon>
        <taxon>Oryzoideae</taxon>
        <taxon>Oryzeae</taxon>
        <taxon>Zizaniinae</taxon>
        <taxon>Zizania</taxon>
    </lineage>
</organism>
<evidence type="ECO:0008006" key="4">
    <source>
        <dbReference type="Google" id="ProtNLM"/>
    </source>
</evidence>
<gene>
    <name evidence="2" type="ORF">GUJ93_ZPchr0002g24021</name>
</gene>
<dbReference type="AlphaFoldDB" id="A0A8J5S1D1"/>
<reference evidence="2" key="1">
    <citation type="journal article" date="2021" name="bioRxiv">
        <title>Whole Genome Assembly and Annotation of Northern Wild Rice, Zizania palustris L., Supports a Whole Genome Duplication in the Zizania Genus.</title>
        <authorList>
            <person name="Haas M."/>
            <person name="Kono T."/>
            <person name="Macchietto M."/>
            <person name="Millas R."/>
            <person name="McGilp L."/>
            <person name="Shao M."/>
            <person name="Duquette J."/>
            <person name="Hirsch C.N."/>
            <person name="Kimball J."/>
        </authorList>
    </citation>
    <scope>NUCLEOTIDE SEQUENCE</scope>
    <source>
        <tissue evidence="2">Fresh leaf tissue</tissue>
    </source>
</reference>
<comment type="caution">
    <text evidence="2">The sequence shown here is derived from an EMBL/GenBank/DDBJ whole genome shotgun (WGS) entry which is preliminary data.</text>
</comment>
<proteinExistence type="predicted"/>
<dbReference type="EMBL" id="JAAALK010000287">
    <property type="protein sequence ID" value="KAG8057974.1"/>
    <property type="molecule type" value="Genomic_DNA"/>
</dbReference>
<reference evidence="2" key="2">
    <citation type="submission" date="2021-02" db="EMBL/GenBank/DDBJ databases">
        <authorList>
            <person name="Kimball J.A."/>
            <person name="Haas M.W."/>
            <person name="Macchietto M."/>
            <person name="Kono T."/>
            <person name="Duquette J."/>
            <person name="Shao M."/>
        </authorList>
    </citation>
    <scope>NUCLEOTIDE SEQUENCE</scope>
    <source>
        <tissue evidence="2">Fresh leaf tissue</tissue>
    </source>
</reference>